<protein>
    <submittedName>
        <fullName evidence="1">Uncharacterized protein</fullName>
    </submittedName>
</protein>
<evidence type="ECO:0000313" key="1">
    <source>
        <dbReference type="EMBL" id="DAD73504.1"/>
    </source>
</evidence>
<reference evidence="1" key="1">
    <citation type="journal article" date="2021" name="Proc. Natl. Acad. Sci. U.S.A.">
        <title>A Catalog of Tens of Thousands of Viruses from Human Metagenomes Reveals Hidden Associations with Chronic Diseases.</title>
        <authorList>
            <person name="Tisza M.J."/>
            <person name="Buck C.B."/>
        </authorList>
    </citation>
    <scope>NUCLEOTIDE SEQUENCE</scope>
    <source>
        <strain evidence="1">CtM3g2</strain>
    </source>
</reference>
<name>A0A8S5LUF3_9CAUD</name>
<proteinExistence type="predicted"/>
<dbReference type="EMBL" id="BK014738">
    <property type="protein sequence ID" value="DAD73504.1"/>
    <property type="molecule type" value="Genomic_DNA"/>
</dbReference>
<organism evidence="1">
    <name type="scientific">Siphoviridae sp. ctM3g2</name>
    <dbReference type="NCBI Taxonomy" id="2826255"/>
    <lineage>
        <taxon>Viruses</taxon>
        <taxon>Duplodnaviria</taxon>
        <taxon>Heunggongvirae</taxon>
        <taxon>Uroviricota</taxon>
        <taxon>Caudoviricetes</taxon>
    </lineage>
</organism>
<dbReference type="InterPro" id="IPR021358">
    <property type="entry name" value="DUF2977"/>
</dbReference>
<accession>A0A8S5LUF3</accession>
<sequence>MQITLNDQGYIENYALIGGLVDGIEIEAPDELLEDFKQHPEAYKVADGVLVLDADKLKADADAAELTVIRRRRETECFAYINRGELWYSLLTEEQKAELANWYLSWLDAPETRTIPAPPVWLDKL</sequence>
<dbReference type="Pfam" id="PF11192">
    <property type="entry name" value="DUF2977"/>
    <property type="match status" value="1"/>
</dbReference>